<comment type="caution">
    <text evidence="1">The sequence shown here is derived from an EMBL/GenBank/DDBJ whole genome shotgun (WGS) entry which is preliminary data.</text>
</comment>
<dbReference type="EMBL" id="MLAK01001038">
    <property type="protein sequence ID" value="OHS98726.1"/>
    <property type="molecule type" value="Genomic_DNA"/>
</dbReference>
<evidence type="ECO:0000313" key="2">
    <source>
        <dbReference type="Proteomes" id="UP000179807"/>
    </source>
</evidence>
<dbReference type="AlphaFoldDB" id="A0A1J4JHY4"/>
<sequence>MQVDILDSDTKIRCINWFTRQINSDYGTMVEEFLNSFPFPNNEKHSLASFLKTIENNQYLSLSEMAEHFRAEIDFISSILGTSSDTILFIRGYFQTLLEKMKHELMPPEKDYLTVLDEMDNYFLKFRELVPNSRDDFIEMQHDNFDIVMLQMEKMCRFDLDIISYDDATNLKKIIDQSFDEKNIKDTIDLIQLYEPNISKKQIGGNTNDRYQTDESENENIGKSDDVFSFDLAKMTKGTFSKLHKYIKDNVDVDFKIDSDILSDITTLYSDSDD</sequence>
<dbReference type="GeneID" id="94829163"/>
<reference evidence="1" key="1">
    <citation type="submission" date="2016-10" db="EMBL/GenBank/DDBJ databases">
        <authorList>
            <person name="Benchimol M."/>
            <person name="Almeida L.G."/>
            <person name="Vasconcelos A.T."/>
            <person name="Perreira-Neves A."/>
            <person name="Rosa I.A."/>
            <person name="Tasca T."/>
            <person name="Bogo M.R."/>
            <person name="de Souza W."/>
        </authorList>
    </citation>
    <scope>NUCLEOTIDE SEQUENCE [LARGE SCALE GENOMIC DNA]</scope>
    <source>
        <strain evidence="1">K</strain>
    </source>
</reference>
<organism evidence="1 2">
    <name type="scientific">Tritrichomonas foetus</name>
    <dbReference type="NCBI Taxonomy" id="1144522"/>
    <lineage>
        <taxon>Eukaryota</taxon>
        <taxon>Metamonada</taxon>
        <taxon>Parabasalia</taxon>
        <taxon>Tritrichomonadida</taxon>
        <taxon>Tritrichomonadidae</taxon>
        <taxon>Tritrichomonas</taxon>
    </lineage>
</organism>
<dbReference type="VEuPathDB" id="TrichDB:TRFO_08722"/>
<dbReference type="RefSeq" id="XP_068351863.1">
    <property type="nucleotide sequence ID" value="XM_068494459.1"/>
</dbReference>
<gene>
    <name evidence="1" type="ORF">TRFO_08722</name>
</gene>
<protein>
    <submittedName>
        <fullName evidence="1">Uncharacterized protein</fullName>
    </submittedName>
</protein>
<keyword evidence="2" id="KW-1185">Reference proteome</keyword>
<proteinExistence type="predicted"/>
<evidence type="ECO:0000313" key="1">
    <source>
        <dbReference type="EMBL" id="OHS98726.1"/>
    </source>
</evidence>
<name>A0A1J4JHY4_9EUKA</name>
<dbReference type="Proteomes" id="UP000179807">
    <property type="component" value="Unassembled WGS sequence"/>
</dbReference>
<accession>A0A1J4JHY4</accession>